<dbReference type="InterPro" id="IPR016024">
    <property type="entry name" value="ARM-type_fold"/>
</dbReference>
<name>A0A4Y7Q9P5_9AGAM</name>
<proteinExistence type="predicted"/>
<dbReference type="EMBL" id="ML170168">
    <property type="protein sequence ID" value="TDL24021.1"/>
    <property type="molecule type" value="Genomic_DNA"/>
</dbReference>
<evidence type="ECO:0000259" key="3">
    <source>
        <dbReference type="Pfam" id="PF20153"/>
    </source>
</evidence>
<feature type="transmembrane region" description="Helical" evidence="2">
    <location>
        <begin position="119"/>
        <end position="138"/>
    </location>
</feature>
<feature type="compositionally biased region" description="Basic and acidic residues" evidence="1">
    <location>
        <begin position="705"/>
        <end position="719"/>
    </location>
</feature>
<evidence type="ECO:0000313" key="4">
    <source>
        <dbReference type="EMBL" id="TDL24021.1"/>
    </source>
</evidence>
<dbReference type="Proteomes" id="UP000294933">
    <property type="component" value="Unassembled WGS sequence"/>
</dbReference>
<organism evidence="4 5">
    <name type="scientific">Rickenella mellea</name>
    <dbReference type="NCBI Taxonomy" id="50990"/>
    <lineage>
        <taxon>Eukaryota</taxon>
        <taxon>Fungi</taxon>
        <taxon>Dikarya</taxon>
        <taxon>Basidiomycota</taxon>
        <taxon>Agaricomycotina</taxon>
        <taxon>Agaricomycetes</taxon>
        <taxon>Hymenochaetales</taxon>
        <taxon>Rickenellaceae</taxon>
        <taxon>Rickenella</taxon>
    </lineage>
</organism>
<keyword evidence="2" id="KW-0472">Membrane</keyword>
<dbReference type="InterPro" id="IPR045338">
    <property type="entry name" value="DUF6535"/>
</dbReference>
<feature type="region of interest" description="Disordered" evidence="1">
    <location>
        <begin position="705"/>
        <end position="736"/>
    </location>
</feature>
<sequence length="736" mass="82880">MDEVREGQSRGDHDDPSEKMWSLYVAEAAKFDKALVESWKGDMDGILIFAGLFSASVTAFIVESYKRLSPDSGDMTVALLAQISSQLLAISNGTNLNILPPSPPNIPFHPTTSVVSVNILWFLSLALSLVCALSATMIQQWARNYLQLVEKHPTPRKRARIRAYLYEGIEKFRMTTVIEAIPTLLHVSLFFFIIGLVIFLVPINLSVASIILVVLAAVVGLYATVTFLPMHHKNCPYQTPLAPTCWNIIQRFNFLRSSKDNCYWDSRERVGLADGRALAAMEPSPKRTQRDLAALQWMLASATEHGEIEQFFDAVPAFYRHSGDITDHVLGALGWCTFDRAWPILSEYIHLQSPTGRHRAVACMAALQAVAPTLPETPMIDFTWLWSDTLEALRKVSDATITLLAICTTASLATRFLFHITEYIPSKSTFSDTDAADEQLLMRIYEQLPAELVASMTVLDYLTPNVISKPFADVMKDALRILRSEDVMNAASRYLKRCRLSIPPEIKVLTLTNRNPYDFEDGWLTRSHDWINGSIVYEAEVAMQYLRNPNQDLDGWSTHRAVWGMLWMLQCLGRKQMREQFWNYGRLVIVNTLIPRLMHCQRDNHENSAYILKTLHHLMGSGLSPNDADLETQTKFIQLVKDASSPSPNIQPIAFPVVEMLLKVFDEFNHPTSVALAINALEGNQWLLQNKFPLEATLQRLNTKLSREGETDTPHDRANTVENSPGPPVAHATVNV</sequence>
<feature type="domain" description="DUF6535" evidence="3">
    <location>
        <begin position="21"/>
        <end position="201"/>
    </location>
</feature>
<keyword evidence="2" id="KW-0812">Transmembrane</keyword>
<reference evidence="4 5" key="1">
    <citation type="submission" date="2018-06" db="EMBL/GenBank/DDBJ databases">
        <title>A transcriptomic atlas of mushroom development highlights an independent origin of complex multicellularity.</title>
        <authorList>
            <consortium name="DOE Joint Genome Institute"/>
            <person name="Krizsan K."/>
            <person name="Almasi E."/>
            <person name="Merenyi Z."/>
            <person name="Sahu N."/>
            <person name="Viragh M."/>
            <person name="Koszo T."/>
            <person name="Mondo S."/>
            <person name="Kiss B."/>
            <person name="Balint B."/>
            <person name="Kues U."/>
            <person name="Barry K."/>
            <person name="Hegedus J.C."/>
            <person name="Henrissat B."/>
            <person name="Johnson J."/>
            <person name="Lipzen A."/>
            <person name="Ohm R."/>
            <person name="Nagy I."/>
            <person name="Pangilinan J."/>
            <person name="Yan J."/>
            <person name="Xiong Y."/>
            <person name="Grigoriev I.V."/>
            <person name="Hibbett D.S."/>
            <person name="Nagy L.G."/>
        </authorList>
    </citation>
    <scope>NUCLEOTIDE SEQUENCE [LARGE SCALE GENOMIC DNA]</scope>
    <source>
        <strain evidence="4 5">SZMC22713</strain>
    </source>
</reference>
<dbReference type="AlphaFoldDB" id="A0A4Y7Q9P5"/>
<feature type="transmembrane region" description="Helical" evidence="2">
    <location>
        <begin position="180"/>
        <end position="201"/>
    </location>
</feature>
<dbReference type="VEuPathDB" id="FungiDB:BD410DRAFT_746078"/>
<evidence type="ECO:0000313" key="5">
    <source>
        <dbReference type="Proteomes" id="UP000294933"/>
    </source>
</evidence>
<evidence type="ECO:0000256" key="2">
    <source>
        <dbReference type="SAM" id="Phobius"/>
    </source>
</evidence>
<keyword evidence="5" id="KW-1185">Reference proteome</keyword>
<accession>A0A4Y7Q9P5</accession>
<keyword evidence="2" id="KW-1133">Transmembrane helix</keyword>
<feature type="transmembrane region" description="Helical" evidence="2">
    <location>
        <begin position="207"/>
        <end position="228"/>
    </location>
</feature>
<feature type="transmembrane region" description="Helical" evidence="2">
    <location>
        <begin position="45"/>
        <end position="65"/>
    </location>
</feature>
<dbReference type="Pfam" id="PF20153">
    <property type="entry name" value="DUF6535"/>
    <property type="match status" value="1"/>
</dbReference>
<protein>
    <recommendedName>
        <fullName evidence="3">DUF6535 domain-containing protein</fullName>
    </recommendedName>
</protein>
<evidence type="ECO:0000256" key="1">
    <source>
        <dbReference type="SAM" id="MobiDB-lite"/>
    </source>
</evidence>
<dbReference type="SUPFAM" id="SSF48371">
    <property type="entry name" value="ARM repeat"/>
    <property type="match status" value="1"/>
</dbReference>
<gene>
    <name evidence="4" type="ORF">BD410DRAFT_746078</name>
</gene>